<accession>A0ABQ1GFQ0</accession>
<dbReference type="RefSeq" id="WP_188796152.1">
    <property type="nucleotide sequence ID" value="NZ_BMJA01000003.1"/>
</dbReference>
<dbReference type="EMBL" id="BMJA01000003">
    <property type="protein sequence ID" value="GGA42777.1"/>
    <property type="molecule type" value="Genomic_DNA"/>
</dbReference>
<dbReference type="Pfam" id="PF13692">
    <property type="entry name" value="Glyco_trans_1_4"/>
    <property type="match status" value="1"/>
</dbReference>
<dbReference type="InterPro" id="IPR028098">
    <property type="entry name" value="Glyco_trans_4-like_N"/>
</dbReference>
<keyword evidence="2" id="KW-0808">Transferase</keyword>
<protein>
    <submittedName>
        <fullName evidence="2">Glycosyl transferase</fullName>
    </submittedName>
</protein>
<dbReference type="Pfam" id="PF13477">
    <property type="entry name" value="Glyco_trans_4_2"/>
    <property type="match status" value="1"/>
</dbReference>
<dbReference type="CDD" id="cd03808">
    <property type="entry name" value="GT4_CapM-like"/>
    <property type="match status" value="1"/>
</dbReference>
<feature type="domain" description="Glycosyltransferase subfamily 4-like N-terminal" evidence="1">
    <location>
        <begin position="4"/>
        <end position="138"/>
    </location>
</feature>
<dbReference type="Proteomes" id="UP000620046">
    <property type="component" value="Unassembled WGS sequence"/>
</dbReference>
<organism evidence="2 3">
    <name type="scientific">Dyella nitratireducens</name>
    <dbReference type="NCBI Taxonomy" id="1849580"/>
    <lineage>
        <taxon>Bacteria</taxon>
        <taxon>Pseudomonadati</taxon>
        <taxon>Pseudomonadota</taxon>
        <taxon>Gammaproteobacteria</taxon>
        <taxon>Lysobacterales</taxon>
        <taxon>Rhodanobacteraceae</taxon>
        <taxon>Dyella</taxon>
    </lineage>
</organism>
<keyword evidence="3" id="KW-1185">Reference proteome</keyword>
<comment type="caution">
    <text evidence="2">The sequence shown here is derived from an EMBL/GenBank/DDBJ whole genome shotgun (WGS) entry which is preliminary data.</text>
</comment>
<dbReference type="PANTHER" id="PTHR12526:SF638">
    <property type="entry name" value="SPORE COAT PROTEIN SA"/>
    <property type="match status" value="1"/>
</dbReference>
<proteinExistence type="predicted"/>
<sequence>MKFIFFANTTWYLYNFRLATALRLLADGHEVVMLSPSGKFGKRLVEHGCRWIPLNMDRASLNPLREVATLSRLVGVFRRERPDIVHGFTLKCAIYGSIAARIARVPGVISAVSGMGYVFTSDALKARMLRPLVKGLLRLTLNGERSLLILQNHDDAMAFSKAGLISPEKIRVILGSGVNTFRFHPSNRTTHRHERLRVLLAARLLEEKGVREFIEAAAILRQQERNIEFLLAGSPDPGNPHSISRAELRRWTEAGLVNCLGHVHDMPALLGSVHVLALPSYYREGVPKSLIEGAATGLALITTNRPGCREVVTQHGVDGLWVEPRNAEDLAACIAQLDDDREWLSELGDRAREQALKKFDERFVIQQTLDVYAELLRPDGSPVEEARLVP</sequence>
<reference evidence="3" key="1">
    <citation type="journal article" date="2019" name="Int. J. Syst. Evol. Microbiol.">
        <title>The Global Catalogue of Microorganisms (GCM) 10K type strain sequencing project: providing services to taxonomists for standard genome sequencing and annotation.</title>
        <authorList>
            <consortium name="The Broad Institute Genomics Platform"/>
            <consortium name="The Broad Institute Genome Sequencing Center for Infectious Disease"/>
            <person name="Wu L."/>
            <person name="Ma J."/>
        </authorList>
    </citation>
    <scope>NUCLEOTIDE SEQUENCE [LARGE SCALE GENOMIC DNA]</scope>
    <source>
        <strain evidence="3">CGMCC 1.15439</strain>
    </source>
</reference>
<dbReference type="SUPFAM" id="SSF53756">
    <property type="entry name" value="UDP-Glycosyltransferase/glycogen phosphorylase"/>
    <property type="match status" value="1"/>
</dbReference>
<gene>
    <name evidence="2" type="ORF">GCM10010981_34850</name>
</gene>
<evidence type="ECO:0000313" key="3">
    <source>
        <dbReference type="Proteomes" id="UP000620046"/>
    </source>
</evidence>
<evidence type="ECO:0000259" key="1">
    <source>
        <dbReference type="Pfam" id="PF13477"/>
    </source>
</evidence>
<name>A0ABQ1GFQ0_9GAMM</name>
<dbReference type="GO" id="GO:0016740">
    <property type="term" value="F:transferase activity"/>
    <property type="evidence" value="ECO:0007669"/>
    <property type="project" value="UniProtKB-KW"/>
</dbReference>
<dbReference type="Gene3D" id="3.40.50.2000">
    <property type="entry name" value="Glycogen Phosphorylase B"/>
    <property type="match status" value="2"/>
</dbReference>
<dbReference type="PANTHER" id="PTHR12526">
    <property type="entry name" value="GLYCOSYLTRANSFERASE"/>
    <property type="match status" value="1"/>
</dbReference>
<evidence type="ECO:0000313" key="2">
    <source>
        <dbReference type="EMBL" id="GGA42777.1"/>
    </source>
</evidence>